<dbReference type="PANTHER" id="PTHR43272:SF11">
    <property type="entry name" value="AMP-DEPENDENT SYNTHETASE_LIGASE DOMAIN-CONTAINING PROTEIN"/>
    <property type="match status" value="1"/>
</dbReference>
<dbReference type="AlphaFoldDB" id="A0A9P5PH88"/>
<keyword evidence="1" id="KW-0472">Membrane</keyword>
<protein>
    <recommendedName>
        <fullName evidence="2">AMP-dependent synthetase/ligase domain-containing protein</fullName>
    </recommendedName>
</protein>
<dbReference type="OrthoDB" id="1700726at2759"/>
<keyword evidence="1" id="KW-0812">Transmembrane</keyword>
<evidence type="ECO:0000259" key="2">
    <source>
        <dbReference type="Pfam" id="PF00501"/>
    </source>
</evidence>
<dbReference type="GO" id="GO:0004467">
    <property type="term" value="F:long-chain fatty acid-CoA ligase activity"/>
    <property type="evidence" value="ECO:0007669"/>
    <property type="project" value="TreeGrafter"/>
</dbReference>
<dbReference type="PANTHER" id="PTHR43272">
    <property type="entry name" value="LONG-CHAIN-FATTY-ACID--COA LIGASE"/>
    <property type="match status" value="1"/>
</dbReference>
<dbReference type="Gene3D" id="3.40.50.12780">
    <property type="entry name" value="N-terminal domain of ligase-like"/>
    <property type="match status" value="1"/>
</dbReference>
<dbReference type="Proteomes" id="UP000772434">
    <property type="component" value="Unassembled WGS sequence"/>
</dbReference>
<dbReference type="InterPro" id="IPR000873">
    <property type="entry name" value="AMP-dep_synth/lig_dom"/>
</dbReference>
<accession>A0A9P5PH88</accession>
<keyword evidence="4" id="KW-1185">Reference proteome</keyword>
<dbReference type="SUPFAM" id="SSF56801">
    <property type="entry name" value="Acetyl-CoA synthetase-like"/>
    <property type="match status" value="1"/>
</dbReference>
<dbReference type="InterPro" id="IPR042099">
    <property type="entry name" value="ANL_N_sf"/>
</dbReference>
<dbReference type="EMBL" id="JADNRY010000106">
    <property type="protein sequence ID" value="KAF9065316.1"/>
    <property type="molecule type" value="Genomic_DNA"/>
</dbReference>
<comment type="caution">
    <text evidence="3">The sequence shown here is derived from an EMBL/GenBank/DDBJ whole genome shotgun (WGS) entry which is preliminary data.</text>
</comment>
<dbReference type="Pfam" id="PF00501">
    <property type="entry name" value="AMP-binding"/>
    <property type="match status" value="1"/>
</dbReference>
<sequence>MALSVSNLLVTDDLTIFLGLIAGTVFLLRTFYRPQPLVHPILLGRQSEVARVRNPGESAVYRNYGTGLMNRFPIRPHKDVQVLSDLLRPDQDSQRTLWNTKISNAALQDRVASFGTGILRLAGLRSQESNVLILLNDCIEFLIADLALSSHSIPSMTLTAPHLLSPILDTHPPSAIITQAEFLPTLLELIYDAGEEGKHHTIIVVGEPSHSVMASVASKVKILVWADVEREGFKVEKIMSPLPKPADVFSVSFFSDSNGQIQGTQLTHANVTAGVAAIHALFPVSSMLSTLDTIISSHSLGGTYGRAVAYTALFEGASFATMTSSKLFRIDEVTVKQDVADILSAQLHAIPSATILFLKPSHLETLVDAILREAKKSFLLNAFAWRHKIADIAEGFVSKDTLWDRLVYDGARARVIGEGAGTVRTVIVGEGLLPAKVVMPARVALSCPVINALTHPAVVGPVLATNALDLQNFTKLEESANHSLALVGPPTVSIEAKLLGVDDTAIEEGGEDPTGTLNVRGPPVTRLLAGDEMDTSASGYVNVHAGESAVDEDAWTNLGVRIKVHTNGSFRVVA</sequence>
<evidence type="ECO:0000256" key="1">
    <source>
        <dbReference type="SAM" id="Phobius"/>
    </source>
</evidence>
<evidence type="ECO:0000313" key="3">
    <source>
        <dbReference type="EMBL" id="KAF9065316.1"/>
    </source>
</evidence>
<name>A0A9P5PH88_9AGAR</name>
<feature type="transmembrane region" description="Helical" evidence="1">
    <location>
        <begin position="14"/>
        <end position="32"/>
    </location>
</feature>
<keyword evidence="1" id="KW-1133">Transmembrane helix</keyword>
<organism evidence="3 4">
    <name type="scientific">Rhodocollybia butyracea</name>
    <dbReference type="NCBI Taxonomy" id="206335"/>
    <lineage>
        <taxon>Eukaryota</taxon>
        <taxon>Fungi</taxon>
        <taxon>Dikarya</taxon>
        <taxon>Basidiomycota</taxon>
        <taxon>Agaricomycotina</taxon>
        <taxon>Agaricomycetes</taxon>
        <taxon>Agaricomycetidae</taxon>
        <taxon>Agaricales</taxon>
        <taxon>Marasmiineae</taxon>
        <taxon>Omphalotaceae</taxon>
        <taxon>Rhodocollybia</taxon>
    </lineage>
</organism>
<proteinExistence type="predicted"/>
<reference evidence="3" key="1">
    <citation type="submission" date="2020-11" db="EMBL/GenBank/DDBJ databases">
        <authorList>
            <consortium name="DOE Joint Genome Institute"/>
            <person name="Ahrendt S."/>
            <person name="Riley R."/>
            <person name="Andreopoulos W."/>
            <person name="Labutti K."/>
            <person name="Pangilinan J."/>
            <person name="Ruiz-Duenas F.J."/>
            <person name="Barrasa J.M."/>
            <person name="Sanchez-Garcia M."/>
            <person name="Camarero S."/>
            <person name="Miyauchi S."/>
            <person name="Serrano A."/>
            <person name="Linde D."/>
            <person name="Babiker R."/>
            <person name="Drula E."/>
            <person name="Ayuso-Fernandez I."/>
            <person name="Pacheco R."/>
            <person name="Padilla G."/>
            <person name="Ferreira P."/>
            <person name="Barriuso J."/>
            <person name="Kellner H."/>
            <person name="Castanera R."/>
            <person name="Alfaro M."/>
            <person name="Ramirez L."/>
            <person name="Pisabarro A.G."/>
            <person name="Kuo A."/>
            <person name="Tritt A."/>
            <person name="Lipzen A."/>
            <person name="He G."/>
            <person name="Yan M."/>
            <person name="Ng V."/>
            <person name="Cullen D."/>
            <person name="Martin F."/>
            <person name="Rosso M.-N."/>
            <person name="Henrissat B."/>
            <person name="Hibbett D."/>
            <person name="Martinez A.T."/>
            <person name="Grigoriev I.V."/>
        </authorList>
    </citation>
    <scope>NUCLEOTIDE SEQUENCE</scope>
    <source>
        <strain evidence="3">AH 40177</strain>
    </source>
</reference>
<dbReference type="GO" id="GO:0016020">
    <property type="term" value="C:membrane"/>
    <property type="evidence" value="ECO:0007669"/>
    <property type="project" value="TreeGrafter"/>
</dbReference>
<gene>
    <name evidence="3" type="ORF">BDP27DRAFT_1450313</name>
</gene>
<feature type="domain" description="AMP-dependent synthetase/ligase" evidence="2">
    <location>
        <begin position="100"/>
        <end position="526"/>
    </location>
</feature>
<evidence type="ECO:0000313" key="4">
    <source>
        <dbReference type="Proteomes" id="UP000772434"/>
    </source>
</evidence>
<dbReference type="GO" id="GO:0005783">
    <property type="term" value="C:endoplasmic reticulum"/>
    <property type="evidence" value="ECO:0007669"/>
    <property type="project" value="TreeGrafter"/>
</dbReference>